<dbReference type="Proteomes" id="UP000018936">
    <property type="component" value="Unassembled WGS sequence"/>
</dbReference>
<dbReference type="EMBL" id="AZIM01003486">
    <property type="protein sequence ID" value="ETE62057.1"/>
    <property type="molecule type" value="Genomic_DNA"/>
</dbReference>
<gene>
    <name evidence="1" type="ORF">L345_12194</name>
</gene>
<feature type="non-terminal residue" evidence="1">
    <location>
        <position position="1"/>
    </location>
</feature>
<proteinExistence type="predicted"/>
<sequence>MEKEKEEKEKMKQEETGGEEEVVSMILTFARRAQKDQTDDFDINYAFQFYTTVVSALQDPQEGSVIEDGRVKEWHLLHDVIMNCQTIRPSNPALG</sequence>
<accession>V8NKK5</accession>
<reference evidence="1 2" key="1">
    <citation type="journal article" date="2013" name="Proc. Natl. Acad. Sci. U.S.A.">
        <title>The king cobra genome reveals dynamic gene evolution and adaptation in the snake venom system.</title>
        <authorList>
            <person name="Vonk F.J."/>
            <person name="Casewell N.R."/>
            <person name="Henkel C.V."/>
            <person name="Heimberg A.M."/>
            <person name="Jansen H.J."/>
            <person name="McCleary R.J."/>
            <person name="Kerkkamp H.M."/>
            <person name="Vos R.A."/>
            <person name="Guerreiro I."/>
            <person name="Calvete J.J."/>
            <person name="Wuster W."/>
            <person name="Woods A.E."/>
            <person name="Logan J.M."/>
            <person name="Harrison R.A."/>
            <person name="Castoe T.A."/>
            <person name="de Koning A.P."/>
            <person name="Pollock D.D."/>
            <person name="Yandell M."/>
            <person name="Calderon D."/>
            <person name="Renjifo C."/>
            <person name="Currier R.B."/>
            <person name="Salgado D."/>
            <person name="Pla D."/>
            <person name="Sanz L."/>
            <person name="Hyder A.S."/>
            <person name="Ribeiro J.M."/>
            <person name="Arntzen J.W."/>
            <person name="van den Thillart G.E."/>
            <person name="Boetzer M."/>
            <person name="Pirovano W."/>
            <person name="Dirks R.P."/>
            <person name="Spaink H.P."/>
            <person name="Duboule D."/>
            <person name="McGlinn E."/>
            <person name="Kini R.M."/>
            <person name="Richardson M.K."/>
        </authorList>
    </citation>
    <scope>NUCLEOTIDE SEQUENCE</scope>
    <source>
        <tissue evidence="1">Blood</tissue>
    </source>
</reference>
<organism evidence="1 2">
    <name type="scientific">Ophiophagus hannah</name>
    <name type="common">King cobra</name>
    <name type="synonym">Naja hannah</name>
    <dbReference type="NCBI Taxonomy" id="8665"/>
    <lineage>
        <taxon>Eukaryota</taxon>
        <taxon>Metazoa</taxon>
        <taxon>Chordata</taxon>
        <taxon>Craniata</taxon>
        <taxon>Vertebrata</taxon>
        <taxon>Euteleostomi</taxon>
        <taxon>Lepidosauria</taxon>
        <taxon>Squamata</taxon>
        <taxon>Bifurcata</taxon>
        <taxon>Unidentata</taxon>
        <taxon>Episquamata</taxon>
        <taxon>Toxicofera</taxon>
        <taxon>Serpentes</taxon>
        <taxon>Colubroidea</taxon>
        <taxon>Elapidae</taxon>
        <taxon>Elapinae</taxon>
        <taxon>Ophiophagus</taxon>
    </lineage>
</organism>
<evidence type="ECO:0000313" key="2">
    <source>
        <dbReference type="Proteomes" id="UP000018936"/>
    </source>
</evidence>
<comment type="caution">
    <text evidence="1">The sequence shown here is derived from an EMBL/GenBank/DDBJ whole genome shotgun (WGS) entry which is preliminary data.</text>
</comment>
<dbReference type="AlphaFoldDB" id="V8NKK5"/>
<protein>
    <submittedName>
        <fullName evidence="1">Uncharacterized protein</fullName>
    </submittedName>
</protein>
<keyword evidence="2" id="KW-1185">Reference proteome</keyword>
<evidence type="ECO:0000313" key="1">
    <source>
        <dbReference type="EMBL" id="ETE62057.1"/>
    </source>
</evidence>
<name>V8NKK5_OPHHA</name>